<name>A0A1L1P9E2_HYDIT</name>
<accession>A0A1L1P9E2</accession>
<proteinExistence type="predicted"/>
<dbReference type="RefSeq" id="WP_009520057.1">
    <property type="nucleotide sequence ID" value="NZ_CCAE010000002.1"/>
</dbReference>
<dbReference type="Proteomes" id="UP000028878">
    <property type="component" value="Unassembled WGS sequence"/>
</dbReference>
<organism evidence="1 2">
    <name type="scientific">Hydrogenophaga intermedia</name>
    <dbReference type="NCBI Taxonomy" id="65786"/>
    <lineage>
        <taxon>Bacteria</taxon>
        <taxon>Pseudomonadati</taxon>
        <taxon>Pseudomonadota</taxon>
        <taxon>Betaproteobacteria</taxon>
        <taxon>Burkholderiales</taxon>
        <taxon>Comamonadaceae</taxon>
        <taxon>Hydrogenophaga</taxon>
    </lineage>
</organism>
<dbReference type="EMBL" id="CCAE010000002">
    <property type="protein sequence ID" value="CDN85900.1"/>
    <property type="molecule type" value="Genomic_DNA"/>
</dbReference>
<evidence type="ECO:0000313" key="2">
    <source>
        <dbReference type="Proteomes" id="UP000028878"/>
    </source>
</evidence>
<sequence length="435" mass="47871">MLRSTPSKKAPPLTLPTLTRFLATQPAQARVHLAETPRSDGEWLYTSIPGQEPDNAMRARLLAAQQKRDGKRAVDFIENQCREVLSNDAVSGQAGVQQALGFLQGVLASAEHDPELCVGEIRDSLLTIATAIEDARGTSAPPATGPVHADLKPALDKLLAAAGDAASADAKAARALVQHLSAALHEPAATLDLSQLSTDALDRFVQYGGMRAFVRARAALAPALVRLHTPPFWEVLPRWPRTLPHLTELVITQWRGGPLDAKPLVRLARLILRSPRNDKGFTVQLARATVATVETTSNETVPPITVEQSTPQEDIAWWFRDLRGLLDQQLAIIAADRGSPLTSTQDARLEVLRELTRYRWWTCQAQQGEVVAWLRQRTEEERQQWRSTALWVAMDDRMGQISELSKVYASHDPAHFDLDALAAQVMKEDAPTTAH</sequence>
<keyword evidence="2" id="KW-1185">Reference proteome</keyword>
<protein>
    <submittedName>
        <fullName evidence="1">Uncharacterized protein</fullName>
    </submittedName>
</protein>
<gene>
    <name evidence="1" type="ORF">BN948_00297</name>
</gene>
<evidence type="ECO:0000313" key="1">
    <source>
        <dbReference type="EMBL" id="CDN85900.1"/>
    </source>
</evidence>
<dbReference type="AlphaFoldDB" id="A0A1L1P9E2"/>
<reference evidence="2" key="1">
    <citation type="submission" date="2014-11" db="EMBL/GenBank/DDBJ databases">
        <title>Draft genome sequence of Hydrogenophaga intermedia S1.</title>
        <authorList>
            <person name="Gan H.M."/>
            <person name="Chew T.H."/>
            <person name="Stolz A."/>
        </authorList>
    </citation>
    <scope>NUCLEOTIDE SEQUENCE [LARGE SCALE GENOMIC DNA]</scope>
    <source>
        <strain evidence="2">S1</strain>
    </source>
</reference>